<proteinExistence type="predicted"/>
<dbReference type="InterPro" id="IPR002156">
    <property type="entry name" value="RNaseH_domain"/>
</dbReference>
<name>A0A654EL63_ARATH</name>
<dbReference type="PANTHER" id="PTHR47723:SF19">
    <property type="entry name" value="POLYNUCLEOTIDYL TRANSFERASE, RIBONUCLEASE H-LIKE SUPERFAMILY PROTEIN"/>
    <property type="match status" value="1"/>
</dbReference>
<dbReference type="InterPro" id="IPR044730">
    <property type="entry name" value="RNase_H-like_dom_plant"/>
</dbReference>
<dbReference type="InterPro" id="IPR053151">
    <property type="entry name" value="RNase_H-like"/>
</dbReference>
<dbReference type="InterPro" id="IPR036397">
    <property type="entry name" value="RNaseH_sf"/>
</dbReference>
<dbReference type="InterPro" id="IPR012337">
    <property type="entry name" value="RNaseH-like_sf"/>
</dbReference>
<feature type="domain" description="RNase H type-1" evidence="1">
    <location>
        <begin position="59"/>
        <end position="178"/>
    </location>
</feature>
<accession>A0A654EL63</accession>
<dbReference type="Pfam" id="PF13456">
    <property type="entry name" value="RVT_3"/>
    <property type="match status" value="1"/>
</dbReference>
<dbReference type="CDD" id="cd06222">
    <property type="entry name" value="RNase_H_like"/>
    <property type="match status" value="1"/>
</dbReference>
<dbReference type="GO" id="GO:0004523">
    <property type="term" value="F:RNA-DNA hybrid ribonuclease activity"/>
    <property type="evidence" value="ECO:0007669"/>
    <property type="project" value="InterPro"/>
</dbReference>
<dbReference type="EMBL" id="CACRSJ010000104">
    <property type="protein sequence ID" value="VYS50056.1"/>
    <property type="molecule type" value="Genomic_DNA"/>
</dbReference>
<dbReference type="SUPFAM" id="SSF53098">
    <property type="entry name" value="Ribonuclease H-like"/>
    <property type="match status" value="1"/>
</dbReference>
<evidence type="ECO:0000313" key="2">
    <source>
        <dbReference type="EMBL" id="VYS50056.1"/>
    </source>
</evidence>
<dbReference type="Proteomes" id="UP000426265">
    <property type="component" value="Unassembled WGS sequence"/>
</dbReference>
<reference evidence="2 3" key="1">
    <citation type="submission" date="2019-11" db="EMBL/GenBank/DDBJ databases">
        <authorList>
            <person name="Jiao W.-B."/>
            <person name="Schneeberger K."/>
        </authorList>
    </citation>
    <scope>NUCLEOTIDE SEQUENCE [LARGE SCALE GENOMIC DNA]</scope>
    <source>
        <strain evidence="3">cv. An-1</strain>
    </source>
</reference>
<dbReference type="GO" id="GO:0003676">
    <property type="term" value="F:nucleic acid binding"/>
    <property type="evidence" value="ECO:0007669"/>
    <property type="project" value="InterPro"/>
</dbReference>
<evidence type="ECO:0000313" key="3">
    <source>
        <dbReference type="Proteomes" id="UP000426265"/>
    </source>
</evidence>
<dbReference type="AlphaFoldDB" id="A0A654EL63"/>
<gene>
    <name evidence="2" type="ORF">AN1_LOCUS5527</name>
</gene>
<evidence type="ECO:0000259" key="1">
    <source>
        <dbReference type="Pfam" id="PF13456"/>
    </source>
</evidence>
<sequence length="204" mass="23485">MFGIKLVIPIGFGFERATEGESFKGMSKEKIIGTVGRVRLKSDRVLEKLRAKKIYGDKLDGAFNHHTKQANAGWVIRDENGGYKGAAQAKGTTTTDALECEFQALIMAMQHAWSQGYRKVIFEGDNKQVADLMNNKKQSFGRYNWIREGRTWQKRFEETRFNWIPRTNNQPADLLAKHSFPSQDDFHFHYYVPSYITTALHCNQ</sequence>
<organism evidence="2 3">
    <name type="scientific">Arabidopsis thaliana</name>
    <name type="common">Mouse-ear cress</name>
    <dbReference type="NCBI Taxonomy" id="3702"/>
    <lineage>
        <taxon>Eukaryota</taxon>
        <taxon>Viridiplantae</taxon>
        <taxon>Streptophyta</taxon>
        <taxon>Embryophyta</taxon>
        <taxon>Tracheophyta</taxon>
        <taxon>Spermatophyta</taxon>
        <taxon>Magnoliopsida</taxon>
        <taxon>eudicotyledons</taxon>
        <taxon>Gunneridae</taxon>
        <taxon>Pentapetalae</taxon>
        <taxon>rosids</taxon>
        <taxon>malvids</taxon>
        <taxon>Brassicales</taxon>
        <taxon>Brassicaceae</taxon>
        <taxon>Camelineae</taxon>
        <taxon>Arabidopsis</taxon>
    </lineage>
</organism>
<dbReference type="Gene3D" id="3.30.420.10">
    <property type="entry name" value="Ribonuclease H-like superfamily/Ribonuclease H"/>
    <property type="match status" value="1"/>
</dbReference>
<protein>
    <recommendedName>
        <fullName evidence="1">RNase H type-1 domain-containing protein</fullName>
    </recommendedName>
</protein>
<dbReference type="PANTHER" id="PTHR47723">
    <property type="entry name" value="OS05G0353850 PROTEIN"/>
    <property type="match status" value="1"/>
</dbReference>
<dbReference type="ExpressionAtlas" id="A0A654EL63">
    <property type="expression patterns" value="baseline and differential"/>
</dbReference>